<evidence type="ECO:0000313" key="2">
    <source>
        <dbReference type="EMBL" id="CAL8090780.1"/>
    </source>
</evidence>
<gene>
    <name evidence="2" type="ORF">ODALV1_LOCUS7749</name>
</gene>
<comment type="caution">
    <text evidence="2">The sequence shown here is derived from an EMBL/GenBank/DDBJ whole genome shotgun (WGS) entry which is preliminary data.</text>
</comment>
<feature type="compositionally biased region" description="Polar residues" evidence="1">
    <location>
        <begin position="8"/>
        <end position="35"/>
    </location>
</feature>
<organism evidence="2 3">
    <name type="scientific">Orchesella dallaii</name>
    <dbReference type="NCBI Taxonomy" id="48710"/>
    <lineage>
        <taxon>Eukaryota</taxon>
        <taxon>Metazoa</taxon>
        <taxon>Ecdysozoa</taxon>
        <taxon>Arthropoda</taxon>
        <taxon>Hexapoda</taxon>
        <taxon>Collembola</taxon>
        <taxon>Entomobryomorpha</taxon>
        <taxon>Entomobryoidea</taxon>
        <taxon>Orchesellidae</taxon>
        <taxon>Orchesellinae</taxon>
        <taxon>Orchesella</taxon>
    </lineage>
</organism>
<feature type="region of interest" description="Disordered" evidence="1">
    <location>
        <begin position="1"/>
        <end position="62"/>
    </location>
</feature>
<proteinExistence type="predicted"/>
<feature type="compositionally biased region" description="Low complexity" evidence="1">
    <location>
        <begin position="36"/>
        <end position="55"/>
    </location>
</feature>
<evidence type="ECO:0000256" key="1">
    <source>
        <dbReference type="SAM" id="MobiDB-lite"/>
    </source>
</evidence>
<name>A0ABP1Q683_9HEXA</name>
<reference evidence="2 3" key="1">
    <citation type="submission" date="2024-08" db="EMBL/GenBank/DDBJ databases">
        <authorList>
            <person name="Cucini C."/>
            <person name="Frati F."/>
        </authorList>
    </citation>
    <scope>NUCLEOTIDE SEQUENCE [LARGE SCALE GENOMIC DNA]</scope>
</reference>
<protein>
    <submittedName>
        <fullName evidence="2">Uncharacterized protein</fullName>
    </submittedName>
</protein>
<accession>A0ABP1Q683</accession>
<dbReference type="Proteomes" id="UP001642540">
    <property type="component" value="Unassembled WGS sequence"/>
</dbReference>
<keyword evidence="3" id="KW-1185">Reference proteome</keyword>
<sequence>MKERSAGPRQNSYPPVASSPTQPPQNLGISQQSGGMQSPLQSPMQTPSSMQPPQMVYSPSQTQPIQLLHQNVYVKQEPNVVSSPPPQYYYEMLAAQQQQALVNPNNQPQIVQYSGGGIINNEPNDQALNSDFSLPNLSDVNLSLLDQHLSQNLNDMNINNF</sequence>
<evidence type="ECO:0000313" key="3">
    <source>
        <dbReference type="Proteomes" id="UP001642540"/>
    </source>
</evidence>
<dbReference type="EMBL" id="CAXLJM020000024">
    <property type="protein sequence ID" value="CAL8090780.1"/>
    <property type="molecule type" value="Genomic_DNA"/>
</dbReference>